<dbReference type="SMART" id="SM00829">
    <property type="entry name" value="PKS_ER"/>
    <property type="match status" value="1"/>
</dbReference>
<evidence type="ECO:0000256" key="4">
    <source>
        <dbReference type="ARBA" id="ARBA00022833"/>
    </source>
</evidence>
<dbReference type="Gene3D" id="3.40.50.720">
    <property type="entry name" value="NAD(P)-binding Rossmann-like Domain"/>
    <property type="match status" value="1"/>
</dbReference>
<feature type="domain" description="Enoyl reductase (ER)" evidence="7">
    <location>
        <begin position="9"/>
        <end position="354"/>
    </location>
</feature>
<comment type="similarity">
    <text evidence="2">Belongs to the zinc-containing alcohol dehydrogenase family.</text>
</comment>
<dbReference type="InterPro" id="IPR013154">
    <property type="entry name" value="ADH-like_N"/>
</dbReference>
<evidence type="ECO:0000259" key="7">
    <source>
        <dbReference type="SMART" id="SM00829"/>
    </source>
</evidence>
<dbReference type="InterPro" id="IPR011032">
    <property type="entry name" value="GroES-like_sf"/>
</dbReference>
<dbReference type="InterPro" id="IPR020843">
    <property type="entry name" value="ER"/>
</dbReference>
<dbReference type="Pfam" id="PF08240">
    <property type="entry name" value="ADH_N"/>
    <property type="match status" value="1"/>
</dbReference>
<evidence type="ECO:0000256" key="5">
    <source>
        <dbReference type="ARBA" id="ARBA00023002"/>
    </source>
</evidence>
<evidence type="ECO:0000256" key="6">
    <source>
        <dbReference type="SAM" id="MobiDB-lite"/>
    </source>
</evidence>
<dbReference type="InterPro" id="IPR036291">
    <property type="entry name" value="NAD(P)-bd_dom_sf"/>
</dbReference>
<dbReference type="InterPro" id="IPR013149">
    <property type="entry name" value="ADH-like_C"/>
</dbReference>
<evidence type="ECO:0000313" key="9">
    <source>
        <dbReference type="Proteomes" id="UP000738431"/>
    </source>
</evidence>
<evidence type="ECO:0000256" key="3">
    <source>
        <dbReference type="ARBA" id="ARBA00022723"/>
    </source>
</evidence>
<dbReference type="PANTHER" id="PTHR43161:SF9">
    <property type="entry name" value="SORBITOL DEHYDROGENASE"/>
    <property type="match status" value="1"/>
</dbReference>
<keyword evidence="9" id="KW-1185">Reference proteome</keyword>
<dbReference type="EMBL" id="CP139781">
    <property type="protein sequence ID" value="WRQ85687.1"/>
    <property type="molecule type" value="Genomic_DNA"/>
</dbReference>
<evidence type="ECO:0000256" key="2">
    <source>
        <dbReference type="ARBA" id="ARBA00008072"/>
    </source>
</evidence>
<accession>A0ABZ1C2U9</accession>
<dbReference type="Pfam" id="PF00107">
    <property type="entry name" value="ADH_zinc_N"/>
    <property type="match status" value="1"/>
</dbReference>
<keyword evidence="3" id="KW-0479">Metal-binding</keyword>
<comment type="cofactor">
    <cofactor evidence="1">
        <name>Zn(2+)</name>
        <dbReference type="ChEBI" id="CHEBI:29105"/>
    </cofactor>
</comment>
<dbReference type="Proteomes" id="UP000738431">
    <property type="component" value="Chromosome"/>
</dbReference>
<reference evidence="8 9" key="1">
    <citation type="submission" date="2023-12" db="EMBL/GenBank/DDBJ databases">
        <title>Description of an unclassified Opitutus bacterium of Verrucomicrobiota.</title>
        <authorList>
            <person name="Zhang D.-F."/>
        </authorList>
    </citation>
    <scope>NUCLEOTIDE SEQUENCE [LARGE SCALE GENOMIC DNA]</scope>
    <source>
        <strain evidence="8 9">WL0086</strain>
    </source>
</reference>
<dbReference type="RefSeq" id="WP_221032772.1">
    <property type="nucleotide sequence ID" value="NZ_CP139781.1"/>
</dbReference>
<dbReference type="SUPFAM" id="SSF51735">
    <property type="entry name" value="NAD(P)-binding Rossmann-fold domains"/>
    <property type="match status" value="1"/>
</dbReference>
<evidence type="ECO:0000313" key="8">
    <source>
        <dbReference type="EMBL" id="WRQ85687.1"/>
    </source>
</evidence>
<evidence type="ECO:0000256" key="1">
    <source>
        <dbReference type="ARBA" id="ARBA00001947"/>
    </source>
</evidence>
<sequence>MMRATRLHGPQDLRHDSVPAAGEPSPATVRLRIDAVGVCGSDLHLYETGSIGGRVADEPFILGHEFAGTIDAVGADPRTADGQTLSIGQRVAVDPAVPCGQCECCREGNPNLCPHHHFFGVPPDAGALREFAVVPARNCWVLPDATSAAVGALLEPLGVAMHATDLAKLRIGQSVAIFGAGPIGLLILSLARRSGADPICVFEPVPERRAKARELGATHAWDVPTDATDAAVLQPLREATAGRGVDVAIEAADAHRSVDLSFGAARPGGRAVLVGIPADDRTHFSHAVPRRKGLTVRFARRMKHTYPRALALAQDPDFAAMLEGLITHRFPLAETAAAYDLVHRQADGVIKAIIE</sequence>
<name>A0ABZ1C2U9_9BACT</name>
<keyword evidence="4" id="KW-0862">Zinc</keyword>
<feature type="region of interest" description="Disordered" evidence="6">
    <location>
        <begin position="1"/>
        <end position="26"/>
    </location>
</feature>
<organism evidence="8 9">
    <name type="scientific">Actomonas aquatica</name>
    <dbReference type="NCBI Taxonomy" id="2866162"/>
    <lineage>
        <taxon>Bacteria</taxon>
        <taxon>Pseudomonadati</taxon>
        <taxon>Verrucomicrobiota</taxon>
        <taxon>Opitutia</taxon>
        <taxon>Opitutales</taxon>
        <taxon>Opitutaceae</taxon>
        <taxon>Actomonas</taxon>
    </lineage>
</organism>
<gene>
    <name evidence="8" type="ORF">K1X11_012815</name>
</gene>
<dbReference type="SUPFAM" id="SSF50129">
    <property type="entry name" value="GroES-like"/>
    <property type="match status" value="1"/>
</dbReference>
<dbReference type="PANTHER" id="PTHR43161">
    <property type="entry name" value="SORBITOL DEHYDROGENASE"/>
    <property type="match status" value="1"/>
</dbReference>
<dbReference type="Gene3D" id="3.90.180.10">
    <property type="entry name" value="Medium-chain alcohol dehydrogenases, catalytic domain"/>
    <property type="match status" value="1"/>
</dbReference>
<protein>
    <submittedName>
        <fullName evidence="8">Alcohol dehydrogenase catalytic domain-containing protein</fullName>
    </submittedName>
</protein>
<keyword evidence="5" id="KW-0560">Oxidoreductase</keyword>
<proteinExistence type="inferred from homology"/>